<dbReference type="AlphaFoldDB" id="A0A9D4KC80"/>
<dbReference type="EMBL" id="JAIWYP010000004">
    <property type="protein sequence ID" value="KAH3836868.1"/>
    <property type="molecule type" value="Genomic_DNA"/>
</dbReference>
<gene>
    <name evidence="1" type="ORF">DPMN_110244</name>
</gene>
<reference evidence="1" key="1">
    <citation type="journal article" date="2019" name="bioRxiv">
        <title>The Genome of the Zebra Mussel, Dreissena polymorpha: A Resource for Invasive Species Research.</title>
        <authorList>
            <person name="McCartney M.A."/>
            <person name="Auch B."/>
            <person name="Kono T."/>
            <person name="Mallez S."/>
            <person name="Zhang Y."/>
            <person name="Obille A."/>
            <person name="Becker A."/>
            <person name="Abrahante J.E."/>
            <person name="Garbe J."/>
            <person name="Badalamenti J.P."/>
            <person name="Herman A."/>
            <person name="Mangelson H."/>
            <person name="Liachko I."/>
            <person name="Sullivan S."/>
            <person name="Sone E.D."/>
            <person name="Koren S."/>
            <person name="Silverstein K.A.T."/>
            <person name="Beckman K.B."/>
            <person name="Gohl D.M."/>
        </authorList>
    </citation>
    <scope>NUCLEOTIDE SEQUENCE</scope>
    <source>
        <strain evidence="1">Duluth1</strain>
        <tissue evidence="1">Whole animal</tissue>
    </source>
</reference>
<reference evidence="1" key="2">
    <citation type="submission" date="2020-11" db="EMBL/GenBank/DDBJ databases">
        <authorList>
            <person name="McCartney M.A."/>
            <person name="Auch B."/>
            <person name="Kono T."/>
            <person name="Mallez S."/>
            <person name="Becker A."/>
            <person name="Gohl D.M."/>
            <person name="Silverstein K.A.T."/>
            <person name="Koren S."/>
            <person name="Bechman K.B."/>
            <person name="Herman A."/>
            <person name="Abrahante J.E."/>
            <person name="Garbe J."/>
        </authorList>
    </citation>
    <scope>NUCLEOTIDE SEQUENCE</scope>
    <source>
        <strain evidence="1">Duluth1</strain>
        <tissue evidence="1">Whole animal</tissue>
    </source>
</reference>
<comment type="caution">
    <text evidence="1">The sequence shown here is derived from an EMBL/GenBank/DDBJ whole genome shotgun (WGS) entry which is preliminary data.</text>
</comment>
<proteinExistence type="predicted"/>
<dbReference type="Proteomes" id="UP000828390">
    <property type="component" value="Unassembled WGS sequence"/>
</dbReference>
<evidence type="ECO:0000313" key="2">
    <source>
        <dbReference type="Proteomes" id="UP000828390"/>
    </source>
</evidence>
<evidence type="ECO:0000313" key="1">
    <source>
        <dbReference type="EMBL" id="KAH3836868.1"/>
    </source>
</evidence>
<accession>A0A9D4KC80</accession>
<protein>
    <submittedName>
        <fullName evidence="1">Uncharacterized protein</fullName>
    </submittedName>
</protein>
<name>A0A9D4KC80_DREPO</name>
<organism evidence="1 2">
    <name type="scientific">Dreissena polymorpha</name>
    <name type="common">Zebra mussel</name>
    <name type="synonym">Mytilus polymorpha</name>
    <dbReference type="NCBI Taxonomy" id="45954"/>
    <lineage>
        <taxon>Eukaryota</taxon>
        <taxon>Metazoa</taxon>
        <taxon>Spiralia</taxon>
        <taxon>Lophotrochozoa</taxon>
        <taxon>Mollusca</taxon>
        <taxon>Bivalvia</taxon>
        <taxon>Autobranchia</taxon>
        <taxon>Heteroconchia</taxon>
        <taxon>Euheterodonta</taxon>
        <taxon>Imparidentia</taxon>
        <taxon>Neoheterodontei</taxon>
        <taxon>Myida</taxon>
        <taxon>Dreissenoidea</taxon>
        <taxon>Dreissenidae</taxon>
        <taxon>Dreissena</taxon>
    </lineage>
</organism>
<sequence>MQRQYYCGIANGNVRILKPARVPHNKFSLRECRYFANVFTTNMHLCFLDARQAVDVVWHDGVVCKLIELT</sequence>
<keyword evidence="2" id="KW-1185">Reference proteome</keyword>